<evidence type="ECO:0000313" key="2">
    <source>
        <dbReference type="EMBL" id="MEE6147370.1"/>
    </source>
</evidence>
<dbReference type="EMBL" id="JAZGJQ010000004">
    <property type="protein sequence ID" value="MEE6147370.1"/>
    <property type="molecule type" value="Genomic_DNA"/>
</dbReference>
<dbReference type="RefSeq" id="WP_330958135.1">
    <property type="nucleotide sequence ID" value="NZ_JAZGJQ010000004.1"/>
</dbReference>
<feature type="domain" description="Peptidase M16C associated" evidence="1">
    <location>
        <begin position="479"/>
        <end position="726"/>
    </location>
</feature>
<dbReference type="SMART" id="SM01264">
    <property type="entry name" value="M16C_associated"/>
    <property type="match status" value="1"/>
</dbReference>
<dbReference type="InterPro" id="IPR011249">
    <property type="entry name" value="Metalloenz_LuxS/M16"/>
</dbReference>
<proteinExistence type="predicted"/>
<protein>
    <submittedName>
        <fullName evidence="2">Insulinase family protein</fullName>
    </submittedName>
</protein>
<gene>
    <name evidence="2" type="ORF">VXJ25_05110</name>
</gene>
<dbReference type="InterPro" id="IPR007863">
    <property type="entry name" value="Peptidase_M16_C"/>
</dbReference>
<dbReference type="PANTHER" id="PTHR43016:SF13">
    <property type="entry name" value="PRESEQUENCE PROTEASE, MITOCHONDRIAL"/>
    <property type="match status" value="1"/>
</dbReference>
<dbReference type="PANTHER" id="PTHR43016">
    <property type="entry name" value="PRESEQUENCE PROTEASE"/>
    <property type="match status" value="1"/>
</dbReference>
<keyword evidence="3" id="KW-1185">Reference proteome</keyword>
<comment type="caution">
    <text evidence="2">The sequence shown here is derived from an EMBL/GenBank/DDBJ whole genome shotgun (WGS) entry which is preliminary data.</text>
</comment>
<dbReference type="SUPFAM" id="SSF63411">
    <property type="entry name" value="LuxS/MPP-like metallohydrolase"/>
    <property type="match status" value="4"/>
</dbReference>
<dbReference type="Pfam" id="PF05193">
    <property type="entry name" value="Peptidase_M16_C"/>
    <property type="match status" value="1"/>
</dbReference>
<sequence>MPIDYTQPLETLARGSRHAGFTVTDQIPLREISGYAYVMRHDATGARLLWLACADDDRSFSIAFKTPPADSTGTFHILEHSVLCGSDRFPVKEPFVNLLKTSMQTFLNALTFSDKTMYPVASTNVADLENLMDVYLDAVLHPAIYRRRRIFEQEGWHLELVGEDGRPAAPADADARLALNGVVLNEMKGALSDPDAVVENGLDAALFPESPYRFESGGDPREIPTLTYEAFLDNHARHYDLANSYTVLYGDLDIERELAFIGERFDGACRRGAGAPNPLPLQPPVVAAPRTVEMATAPENAQVALAYVVGTAADRERVLAADVLVDALAGSNEAPLKRAVLDAGLGDDLEAVLVTGELQPRVVLALKGARPHVAEKFRELVEATCARLAREGIGRERLEASLAQAEFNLREGDTGDCPDGVVHSIRVMASWLYDDARPVDYLRYEDAIAHLKEGVAEGAFERLLDEVVCRSAHSAQVELVPCEGGADDEEAAELARRRESLSDAELARIAEEVSALREEQEAPDSPEALATLPQLSLADIGPARERPACPIVEAPAPCIAHELDTRGIDYVYHYFDLDGIGFEELPYAAVLADVLGKLDTAEHTAAEFDTLSERRLGDLAYFVEAYDDHADPTRFSAHFVVAASALSENVGWLAKLPAETWSETDYAGSLDRIRDILQQRRVAMEQTFTNAGHAVALSRLDSYFSPSAAFVEKVGGVDYYLFLKRLLANFDELGGYLADRLLDVARRVFSRGNLTVSFVGPAADRARFWEAAGSLGLSDAPRGHYLEVPAPKPANEAFVTPSNVAFVALGAPRRASDAGGWGTWQVAARALSFDYLWNEVRVKGGAYGVGFRRTQAGLREFWSYRDPSVDATLERYARAADWLAAWQPSEAELEGYVISVVAAIDAPLKPRQLARRQDADLFCHRPDGWRIEMRDQVLHATPDAVRALAPSLADVAESGAVCVFGSREKIEASKADLCVHDLMEAVPSAGPFGDDAHEDGCRCGHGDGCCDGDCCHDHDGGER</sequence>
<organism evidence="2 3">
    <name type="scientific">Olsenella absiana</name>
    <dbReference type="NCBI Taxonomy" id="3115222"/>
    <lineage>
        <taxon>Bacteria</taxon>
        <taxon>Bacillati</taxon>
        <taxon>Actinomycetota</taxon>
        <taxon>Coriobacteriia</taxon>
        <taxon>Coriobacteriales</taxon>
        <taxon>Atopobiaceae</taxon>
        <taxon>Olsenella</taxon>
    </lineage>
</organism>
<dbReference type="Pfam" id="PF08367">
    <property type="entry name" value="M16C_assoc"/>
    <property type="match status" value="1"/>
</dbReference>
<dbReference type="Gene3D" id="3.30.830.10">
    <property type="entry name" value="Metalloenzyme, LuxS/M16 peptidase-like"/>
    <property type="match status" value="4"/>
</dbReference>
<dbReference type="InterPro" id="IPR013578">
    <property type="entry name" value="Peptidase_M16C_assoc"/>
</dbReference>
<evidence type="ECO:0000259" key="1">
    <source>
        <dbReference type="SMART" id="SM01264"/>
    </source>
</evidence>
<dbReference type="InterPro" id="IPR055130">
    <property type="entry name" value="PreP_C"/>
</dbReference>
<dbReference type="Proteomes" id="UP001332931">
    <property type="component" value="Unassembled WGS sequence"/>
</dbReference>
<evidence type="ECO:0000313" key="3">
    <source>
        <dbReference type="Proteomes" id="UP001332931"/>
    </source>
</evidence>
<accession>A0ABU7R9Z1</accession>
<name>A0ABU7R9Z1_9ACTN</name>
<dbReference type="Pfam" id="PF22516">
    <property type="entry name" value="PreP_C"/>
    <property type="match status" value="1"/>
</dbReference>
<reference evidence="2 3" key="1">
    <citation type="submission" date="2024-01" db="EMBL/GenBank/DDBJ databases">
        <title>Description of Olsenella sp. nov., isolated from pig feces.</title>
        <authorList>
            <person name="Chang Y.-H."/>
        </authorList>
    </citation>
    <scope>NUCLEOTIDE SEQUENCE [LARGE SCALE GENOMIC DNA]</scope>
    <source>
        <strain evidence="2 3">YH-ols2223</strain>
    </source>
</reference>